<dbReference type="EMBL" id="VCHE01000003">
    <property type="protein sequence ID" value="KAB2580653.1"/>
    <property type="molecule type" value="Genomic_DNA"/>
</dbReference>
<gene>
    <name evidence="1" type="ORF">DBV05_g1025</name>
</gene>
<keyword evidence="2" id="KW-1185">Reference proteome</keyword>
<evidence type="ECO:0000313" key="2">
    <source>
        <dbReference type="Proteomes" id="UP000325902"/>
    </source>
</evidence>
<dbReference type="Proteomes" id="UP000325902">
    <property type="component" value="Unassembled WGS sequence"/>
</dbReference>
<dbReference type="OrthoDB" id="3935714at2759"/>
<name>A0A5N5DSC2_9PEZI</name>
<accession>A0A5N5DSC2</accession>
<reference evidence="1 2" key="1">
    <citation type="journal article" date="2019" name="Sci. Rep.">
        <title>A multi-omics analysis of the grapevine pathogen Lasiodiplodia theobromae reveals that temperature affects the expression of virulence- and pathogenicity-related genes.</title>
        <authorList>
            <person name="Felix C."/>
            <person name="Meneses R."/>
            <person name="Goncalves M.F.M."/>
            <person name="Tilleman L."/>
            <person name="Duarte A.S."/>
            <person name="Jorrin-Novo J.V."/>
            <person name="Van de Peer Y."/>
            <person name="Deforce D."/>
            <person name="Van Nieuwerburgh F."/>
            <person name="Esteves A.C."/>
            <person name="Alves A."/>
        </authorList>
    </citation>
    <scope>NUCLEOTIDE SEQUENCE [LARGE SCALE GENOMIC DNA]</scope>
    <source>
        <strain evidence="1 2">LA-SOL3</strain>
    </source>
</reference>
<comment type="caution">
    <text evidence="1">The sequence shown here is derived from an EMBL/GenBank/DDBJ whole genome shotgun (WGS) entry which is preliminary data.</text>
</comment>
<evidence type="ECO:0000313" key="1">
    <source>
        <dbReference type="EMBL" id="KAB2580653.1"/>
    </source>
</evidence>
<protein>
    <submittedName>
        <fullName evidence="1">Uncharacterized protein</fullName>
    </submittedName>
</protein>
<organism evidence="1 2">
    <name type="scientific">Lasiodiplodia theobromae</name>
    <dbReference type="NCBI Taxonomy" id="45133"/>
    <lineage>
        <taxon>Eukaryota</taxon>
        <taxon>Fungi</taxon>
        <taxon>Dikarya</taxon>
        <taxon>Ascomycota</taxon>
        <taxon>Pezizomycotina</taxon>
        <taxon>Dothideomycetes</taxon>
        <taxon>Dothideomycetes incertae sedis</taxon>
        <taxon>Botryosphaeriales</taxon>
        <taxon>Botryosphaeriaceae</taxon>
        <taxon>Lasiodiplodia</taxon>
    </lineage>
</organism>
<proteinExistence type="predicted"/>
<dbReference type="AlphaFoldDB" id="A0A5N5DSC2"/>
<sequence length="678" mass="73743">MPQMFSLDEMRELALAFPDASSRAFPESDQEVRLVPSLSGDGFIRSDVLLQKLNEHIESDGHGRLPLSELATAFDISKEELSALVREPQAELLLSTDGQNVISKPEAERLQNDLKELVQGRVVYAAGVAIANNLALESIHKLIAMNRYGAKGEDEDGPRLALYPQTSDPREVRKSIIFSPPFLDGLVADAQAAAEAAQQSGVPESIPPDGVLPTAFLQLIVDRLGSDFRGRVAATEGTVEFIPISYLERLRDDKLDELVNGTTPFCSLQWFVDLMPEQYPDISSAERYVNSQHPRRIFIFFDTAVSKKWHDKAIGDLLHTLADKSIINISDPFQDLSPDAARSAAAKAHAEIIAIVRTDNECTVVSEGLFPYLIGMDLFLAIQDAFNARVRAHAEHLWSNSHQLPEAELTGGLGDLNTVLAPAAQELQLPPPLLPILVRCGCDGGAKAAFNETLTQLEAEADAALAAFWADRVAARFELHAVATAETAIADAKVRAQLLDLLRDYAAKELVPDAVARAEAKGLVRSARARRNVKKLLAVLKEPSSSAQIGEQGLAAVQASLQKFAAKMDVPPVADVQARKEAYVRDMVRDMQKDADAPRLFLKLMVALWAKRADGVVYATGKFAPKLLKLLSKGAGDGGLGEEQVARLEALKDAVKEGSAGDAEKAEMRKMAMEAWEV</sequence>